<accession>A0A839RI44</accession>
<proteinExistence type="predicted"/>
<dbReference type="Proteomes" id="UP000567922">
    <property type="component" value="Unassembled WGS sequence"/>
</dbReference>
<reference evidence="1 2" key="1">
    <citation type="submission" date="2020-08" db="EMBL/GenBank/DDBJ databases">
        <title>Sequencing the genomes of 1000 actinobacteria strains.</title>
        <authorList>
            <person name="Klenk H.-P."/>
        </authorList>
    </citation>
    <scope>NUCLEOTIDE SEQUENCE [LARGE SCALE GENOMIC DNA]</scope>
    <source>
        <strain evidence="1 2">DSM 45258</strain>
    </source>
</reference>
<dbReference type="RefSeq" id="WP_157094988.1">
    <property type="nucleotide sequence ID" value="NZ_BDDI01000005.1"/>
</dbReference>
<protein>
    <submittedName>
        <fullName evidence="1">Uncharacterized protein</fullName>
    </submittedName>
</protein>
<keyword evidence="2" id="KW-1185">Reference proteome</keyword>
<comment type="caution">
    <text evidence="1">The sequence shown here is derived from an EMBL/GenBank/DDBJ whole genome shotgun (WGS) entry which is preliminary data.</text>
</comment>
<gene>
    <name evidence="1" type="ORF">FHU29_000342</name>
</gene>
<name>A0A839RI44_9ACTN</name>
<dbReference type="AlphaFoldDB" id="A0A839RI44"/>
<organism evidence="1 2">
    <name type="scientific">Hoyosella altamirensis</name>
    <dbReference type="NCBI Taxonomy" id="616997"/>
    <lineage>
        <taxon>Bacteria</taxon>
        <taxon>Bacillati</taxon>
        <taxon>Actinomycetota</taxon>
        <taxon>Actinomycetes</taxon>
        <taxon>Mycobacteriales</taxon>
        <taxon>Hoyosellaceae</taxon>
        <taxon>Hoyosella</taxon>
    </lineage>
</organism>
<evidence type="ECO:0000313" key="1">
    <source>
        <dbReference type="EMBL" id="MBB3035908.1"/>
    </source>
</evidence>
<sequence>MRQSSELARAVAFVEQSAPHSELLSELFGQIAEQVRYDAEGVEREVQAIRGEPGDENRENAIAFREGAARTLREEAQRWLKVSRAFADAPAVRDLDPDNFAYVRIEAPENDGPRFSGGGVETADK</sequence>
<dbReference type="EMBL" id="JACHWS010000001">
    <property type="protein sequence ID" value="MBB3035908.1"/>
    <property type="molecule type" value="Genomic_DNA"/>
</dbReference>
<evidence type="ECO:0000313" key="2">
    <source>
        <dbReference type="Proteomes" id="UP000567922"/>
    </source>
</evidence>